<dbReference type="AlphaFoldDB" id="X1GFR7"/>
<dbReference type="PANTHER" id="PTHR43179:SF11">
    <property type="entry name" value="GLYCOSYL TRANSFERASE"/>
    <property type="match status" value="1"/>
</dbReference>
<reference evidence="1" key="1">
    <citation type="journal article" date="2014" name="Front. Microbiol.">
        <title>High frequency of phylogenetically diverse reductive dehalogenase-homologous genes in deep subseafloor sedimentary metagenomes.</title>
        <authorList>
            <person name="Kawai M."/>
            <person name="Futagami T."/>
            <person name="Toyoda A."/>
            <person name="Takaki Y."/>
            <person name="Nishi S."/>
            <person name="Hori S."/>
            <person name="Arai W."/>
            <person name="Tsubouchi T."/>
            <person name="Morono Y."/>
            <person name="Uchiyama I."/>
            <person name="Ito T."/>
            <person name="Fujiyama A."/>
            <person name="Inagaki F."/>
            <person name="Takami H."/>
        </authorList>
    </citation>
    <scope>NUCLEOTIDE SEQUENCE</scope>
    <source>
        <strain evidence="1">Expedition CK06-06</strain>
    </source>
</reference>
<sequence length="280" mass="32765">TDNSKIGVVGPKVVFYYPYLPIQLIANSKNQKVMGDSRKSRRLGVQIYDVKAGNAENNNNYRSTLNESVKYLDGFYPAESDEKGKIYHWSQDNAILAVPIENLNKDLEIQFKVSSYLSPNHLKLVAGEEIFKDIKVSRKSKTVKIKIPKRFFAYRKDIINSCGIKINKSFYSKDRGFESFDEGQYNRIEEVFGLSGSSFMVYRKMLDEVGGFDESFFTYYEDIDLFWRSRLAGWKNFFTPKSIVRHFHCGTSKEWSYDFTYHVIRNRLIMIFKCGWPFLF</sequence>
<dbReference type="SUPFAM" id="SSF53448">
    <property type="entry name" value="Nucleotide-diphospho-sugar transferases"/>
    <property type="match status" value="1"/>
</dbReference>
<feature type="non-terminal residue" evidence="1">
    <location>
        <position position="280"/>
    </location>
</feature>
<organism evidence="1">
    <name type="scientific">marine sediment metagenome</name>
    <dbReference type="NCBI Taxonomy" id="412755"/>
    <lineage>
        <taxon>unclassified sequences</taxon>
        <taxon>metagenomes</taxon>
        <taxon>ecological metagenomes</taxon>
    </lineage>
</organism>
<feature type="non-terminal residue" evidence="1">
    <location>
        <position position="1"/>
    </location>
</feature>
<evidence type="ECO:0008006" key="2">
    <source>
        <dbReference type="Google" id="ProtNLM"/>
    </source>
</evidence>
<dbReference type="InterPro" id="IPR029044">
    <property type="entry name" value="Nucleotide-diphossugar_trans"/>
</dbReference>
<protein>
    <recommendedName>
        <fullName evidence="2">Glycosyltransferase 2-like domain-containing protein</fullName>
    </recommendedName>
</protein>
<proteinExistence type="predicted"/>
<gene>
    <name evidence="1" type="ORF">S03H2_36450</name>
</gene>
<dbReference type="PANTHER" id="PTHR43179">
    <property type="entry name" value="RHAMNOSYLTRANSFERASE WBBL"/>
    <property type="match status" value="1"/>
</dbReference>
<accession>X1GFR7</accession>
<comment type="caution">
    <text evidence="1">The sequence shown here is derived from an EMBL/GenBank/DDBJ whole genome shotgun (WGS) entry which is preliminary data.</text>
</comment>
<name>X1GFR7_9ZZZZ</name>
<evidence type="ECO:0000313" key="1">
    <source>
        <dbReference type="EMBL" id="GAH56037.1"/>
    </source>
</evidence>
<dbReference type="Gene3D" id="3.90.550.10">
    <property type="entry name" value="Spore Coat Polysaccharide Biosynthesis Protein SpsA, Chain A"/>
    <property type="match status" value="1"/>
</dbReference>
<dbReference type="EMBL" id="BARU01022371">
    <property type="protein sequence ID" value="GAH56037.1"/>
    <property type="molecule type" value="Genomic_DNA"/>
</dbReference>